<dbReference type="PANTHER" id="PTHR21266:SF59">
    <property type="entry name" value="BLR4922 PROTEIN"/>
    <property type="match status" value="1"/>
</dbReference>
<keyword evidence="5" id="KW-0411">Iron-sulfur</keyword>
<dbReference type="SUPFAM" id="SSF50022">
    <property type="entry name" value="ISP domain"/>
    <property type="match status" value="1"/>
</dbReference>
<dbReference type="AlphaFoldDB" id="A0AAN1XZS0"/>
<keyword evidence="1" id="KW-0001">2Fe-2S</keyword>
<evidence type="ECO:0000256" key="4">
    <source>
        <dbReference type="ARBA" id="ARBA00023004"/>
    </source>
</evidence>
<proteinExistence type="predicted"/>
<dbReference type="RefSeq" id="WP_317995011.1">
    <property type="nucleotide sequence ID" value="NZ_AP025523.1"/>
</dbReference>
<evidence type="ECO:0000256" key="1">
    <source>
        <dbReference type="ARBA" id="ARBA00022714"/>
    </source>
</evidence>
<dbReference type="SUPFAM" id="SSF55961">
    <property type="entry name" value="Bet v1-like"/>
    <property type="match status" value="1"/>
</dbReference>
<dbReference type="Gene3D" id="2.102.10.10">
    <property type="entry name" value="Rieske [2Fe-2S] iron-sulphur domain"/>
    <property type="match status" value="1"/>
</dbReference>
<dbReference type="KEGG" id="vab:WPS_26940"/>
<keyword evidence="8" id="KW-1185">Reference proteome</keyword>
<dbReference type="PANTHER" id="PTHR21266">
    <property type="entry name" value="IRON-SULFUR DOMAIN CONTAINING PROTEIN"/>
    <property type="match status" value="1"/>
</dbReference>
<evidence type="ECO:0000259" key="6">
    <source>
        <dbReference type="PROSITE" id="PS51296"/>
    </source>
</evidence>
<gene>
    <name evidence="7" type="ORF">WPS_26940</name>
</gene>
<dbReference type="Pfam" id="PF00355">
    <property type="entry name" value="Rieske"/>
    <property type="match status" value="1"/>
</dbReference>
<name>A0AAN1XZS0_UNVUL</name>
<dbReference type="GO" id="GO:0016705">
    <property type="term" value="F:oxidoreductase activity, acting on paired donors, with incorporation or reduction of molecular oxygen"/>
    <property type="evidence" value="ECO:0007669"/>
    <property type="project" value="UniProtKB-ARBA"/>
</dbReference>
<dbReference type="EMBL" id="AP025523">
    <property type="protein sequence ID" value="BDE07418.1"/>
    <property type="molecule type" value="Genomic_DNA"/>
</dbReference>
<accession>A0AAN1XZS0</accession>
<protein>
    <submittedName>
        <fullName evidence="7">Ring-hydroxylating oxygenase subunit alpha</fullName>
    </submittedName>
</protein>
<organism evidence="7 8">
    <name type="scientific">Vulcanimicrobium alpinum</name>
    <dbReference type="NCBI Taxonomy" id="3016050"/>
    <lineage>
        <taxon>Bacteria</taxon>
        <taxon>Bacillati</taxon>
        <taxon>Vulcanimicrobiota</taxon>
        <taxon>Vulcanimicrobiia</taxon>
        <taxon>Vulcanimicrobiales</taxon>
        <taxon>Vulcanimicrobiaceae</taxon>
        <taxon>Vulcanimicrobium</taxon>
    </lineage>
</organism>
<keyword evidence="4" id="KW-0408">Iron</keyword>
<feature type="domain" description="Rieske" evidence="6">
    <location>
        <begin position="27"/>
        <end position="134"/>
    </location>
</feature>
<dbReference type="InterPro" id="IPR045623">
    <property type="entry name" value="LigXa_C"/>
</dbReference>
<evidence type="ECO:0000313" key="8">
    <source>
        <dbReference type="Proteomes" id="UP001317532"/>
    </source>
</evidence>
<dbReference type="GO" id="GO:0004497">
    <property type="term" value="F:monooxygenase activity"/>
    <property type="evidence" value="ECO:0007669"/>
    <property type="project" value="UniProtKB-ARBA"/>
</dbReference>
<dbReference type="CDD" id="cd03479">
    <property type="entry name" value="Rieske_RO_Alpha_PhDO_like"/>
    <property type="match status" value="1"/>
</dbReference>
<evidence type="ECO:0000256" key="2">
    <source>
        <dbReference type="ARBA" id="ARBA00022723"/>
    </source>
</evidence>
<reference evidence="7 8" key="1">
    <citation type="journal article" date="2022" name="ISME Commun">
        <title>Vulcanimicrobium alpinus gen. nov. sp. nov., the first cultivated representative of the candidate phylum 'Eremiobacterota', is a metabolically versatile aerobic anoxygenic phototroph.</title>
        <authorList>
            <person name="Yabe S."/>
            <person name="Muto K."/>
            <person name="Abe K."/>
            <person name="Yokota A."/>
            <person name="Staudigel H."/>
            <person name="Tebo B.M."/>
        </authorList>
    </citation>
    <scope>NUCLEOTIDE SEQUENCE [LARGE SCALE GENOMIC DNA]</scope>
    <source>
        <strain evidence="7 8">WC8-2</strain>
    </source>
</reference>
<dbReference type="PROSITE" id="PS51296">
    <property type="entry name" value="RIESKE"/>
    <property type="match status" value="1"/>
</dbReference>
<sequence length="420" mass="47581">MLSAADNERLTRVTGDAPMGALMRRYWFPACLAEEVAQPDGAPVRTQILGTPLVAFRDTHGRIGILDEHCPHRLASLALGRNEEGGLRCVYHGWKFGVDGACLEMPTEPEGYNFRDRTRTRPYPVHEAGGIVWTYLGSPEHQPAFPAFDWTRLPKAQVAIIKVGARVNWAQAVEGAIDSSHSWFLHRDTIWDWKKRSEISSDLSPRLEAQDEPYGFRYAAIRRPNANPESERYVRVTHFVAPSTALIPRPLDPAEPAHAELFVPVDDTHTMFYGIFFSQNGEPVDEDAQRRTHHVVPGVDLDRMWFRVHGVHDWFAQDRERMREGSYTGIPGFINQDMACQESMGPVADRTNEHLGTSDVAIIRMRRRMLDALKRFEQGEAPPGTAAPFPFDRLRGEGRVIPIDRPWQRVGAYDVEPART</sequence>
<dbReference type="InterPro" id="IPR036922">
    <property type="entry name" value="Rieske_2Fe-2S_sf"/>
</dbReference>
<dbReference type="InterPro" id="IPR050584">
    <property type="entry name" value="Cholesterol_7-desaturase"/>
</dbReference>
<keyword evidence="3" id="KW-0560">Oxidoreductase</keyword>
<dbReference type="InterPro" id="IPR017941">
    <property type="entry name" value="Rieske_2Fe-2S"/>
</dbReference>
<keyword evidence="2" id="KW-0479">Metal-binding</keyword>
<evidence type="ECO:0000256" key="3">
    <source>
        <dbReference type="ARBA" id="ARBA00023002"/>
    </source>
</evidence>
<dbReference type="GO" id="GO:0046872">
    <property type="term" value="F:metal ion binding"/>
    <property type="evidence" value="ECO:0007669"/>
    <property type="project" value="UniProtKB-KW"/>
</dbReference>
<dbReference type="GO" id="GO:0051537">
    <property type="term" value="F:2 iron, 2 sulfur cluster binding"/>
    <property type="evidence" value="ECO:0007669"/>
    <property type="project" value="UniProtKB-KW"/>
</dbReference>
<dbReference type="Gene3D" id="3.90.380.10">
    <property type="entry name" value="Naphthalene 1,2-dioxygenase Alpha Subunit, Chain A, domain 1"/>
    <property type="match status" value="2"/>
</dbReference>
<evidence type="ECO:0000256" key="5">
    <source>
        <dbReference type="ARBA" id="ARBA00023014"/>
    </source>
</evidence>
<dbReference type="Pfam" id="PF19301">
    <property type="entry name" value="LigXa_C"/>
    <property type="match status" value="1"/>
</dbReference>
<dbReference type="Proteomes" id="UP001317532">
    <property type="component" value="Chromosome"/>
</dbReference>
<evidence type="ECO:0000313" key="7">
    <source>
        <dbReference type="EMBL" id="BDE07418.1"/>
    </source>
</evidence>